<dbReference type="Gene3D" id="3.15.10.10">
    <property type="entry name" value="Bactericidal permeability-increasing protein, domain 1"/>
    <property type="match status" value="1"/>
</dbReference>
<reference evidence="5" key="1">
    <citation type="submission" date="2021-09" db="EMBL/GenBank/DDBJ databases">
        <authorList>
            <consortium name="AG Swart"/>
            <person name="Singh M."/>
            <person name="Singh A."/>
            <person name="Seah K."/>
            <person name="Emmerich C."/>
        </authorList>
    </citation>
    <scope>NUCLEOTIDE SEQUENCE</scope>
    <source>
        <strain evidence="5">ATCC30299</strain>
    </source>
</reference>
<evidence type="ECO:0000313" key="5">
    <source>
        <dbReference type="EMBL" id="CAG9328616.1"/>
    </source>
</evidence>
<dbReference type="InterPro" id="IPR017942">
    <property type="entry name" value="Lipid-bd_serum_glycop_N"/>
</dbReference>
<accession>A0AAU9JVP0</accession>
<evidence type="ECO:0000259" key="4">
    <source>
        <dbReference type="SMART" id="SM00329"/>
    </source>
</evidence>
<feature type="chain" id="PRO_5043628010" description="Lipid-binding serum glycoprotein C-terminal domain-containing protein" evidence="3">
    <location>
        <begin position="17"/>
        <end position="483"/>
    </location>
</feature>
<feature type="domain" description="Lipid-binding serum glycoprotein C-terminal" evidence="4">
    <location>
        <begin position="266"/>
        <end position="472"/>
    </location>
</feature>
<keyword evidence="3" id="KW-0732">Signal</keyword>
<evidence type="ECO:0000256" key="1">
    <source>
        <dbReference type="ARBA" id="ARBA00007292"/>
    </source>
</evidence>
<dbReference type="AlphaFoldDB" id="A0AAU9JVP0"/>
<dbReference type="InterPro" id="IPR001124">
    <property type="entry name" value="Lipid-bd_serum_glycop_C"/>
</dbReference>
<proteinExistence type="inferred from homology"/>
<dbReference type="PANTHER" id="PTHR10504">
    <property type="entry name" value="BACTERICIDAL PERMEABILITY-INCREASING BPI PROTEIN-RELATED"/>
    <property type="match status" value="1"/>
</dbReference>
<dbReference type="GO" id="GO:0008289">
    <property type="term" value="F:lipid binding"/>
    <property type="evidence" value="ECO:0007669"/>
    <property type="project" value="InterPro"/>
</dbReference>
<comment type="caution">
    <text evidence="5">The sequence shown here is derived from an EMBL/GenBank/DDBJ whole genome shotgun (WGS) entry which is preliminary data.</text>
</comment>
<name>A0AAU9JVP0_9CILI</name>
<dbReference type="GO" id="GO:0005615">
    <property type="term" value="C:extracellular space"/>
    <property type="evidence" value="ECO:0007669"/>
    <property type="project" value="TreeGrafter"/>
</dbReference>
<dbReference type="Proteomes" id="UP001162131">
    <property type="component" value="Unassembled WGS sequence"/>
</dbReference>
<dbReference type="EMBL" id="CAJZBQ010000046">
    <property type="protein sequence ID" value="CAG9328616.1"/>
    <property type="molecule type" value="Genomic_DNA"/>
</dbReference>
<organism evidence="5 6">
    <name type="scientific">Blepharisma stoltei</name>
    <dbReference type="NCBI Taxonomy" id="1481888"/>
    <lineage>
        <taxon>Eukaryota</taxon>
        <taxon>Sar</taxon>
        <taxon>Alveolata</taxon>
        <taxon>Ciliophora</taxon>
        <taxon>Postciliodesmatophora</taxon>
        <taxon>Heterotrichea</taxon>
        <taxon>Heterotrichida</taxon>
        <taxon>Blepharismidae</taxon>
        <taxon>Blepharisma</taxon>
    </lineage>
</organism>
<evidence type="ECO:0000313" key="6">
    <source>
        <dbReference type="Proteomes" id="UP001162131"/>
    </source>
</evidence>
<evidence type="ECO:0000256" key="2">
    <source>
        <dbReference type="ARBA" id="ARBA00023157"/>
    </source>
</evidence>
<keyword evidence="6" id="KW-1185">Reference proteome</keyword>
<dbReference type="Gene3D" id="3.15.20.10">
    <property type="entry name" value="Bactericidal permeability-increasing protein, domain 2"/>
    <property type="match status" value="1"/>
</dbReference>
<sequence length="483" mass="52925">MKYLIVIASFIILASGVYTGASFGFTEEAAENFKNNVLPYIFSKQENIQLPNQHINTGRGVFKVTFSITETYIYDLNMDVTNSKVNFGSNNDIILNIADLSEKVRFTWSYDSNLGSDKGFAIVSLADTLATTIIHLSAENGRPVVSITEMTLKIGNLDVKFSGNTSADVANWLVGILNQQMIALIEKLTSDSLKDAIDTELNQYLSSLDLTIDIGGIGLAINYTLPYPPIVTENFIQVDTLGLIVLKSNPNLSPPIDPPVQLPGFQETGLQIQAYITDYTFNSGFYAAYQSGSLSTVITQSDLPSQIKLTTTFLNDFLPGIVKVYGPNKPCQLNCSATEAPVVHTQSSNKLFPHGQIVGAIVTGCSVVVINQGTAVELDMNLDFNATLYIDNWVLNGDLSWMQVTSLKAVNNNIDPIDTEGLMDGINFLLNMTLPTLNQRIFGQGLPLPKSQYVNLTMSDVTVENGYTYIQSTPQYNFTDNEN</sequence>
<dbReference type="SMART" id="SM00329">
    <property type="entry name" value="BPI2"/>
    <property type="match status" value="1"/>
</dbReference>
<dbReference type="Pfam" id="PF01273">
    <property type="entry name" value="LBP_BPI_CETP"/>
    <property type="match status" value="1"/>
</dbReference>
<dbReference type="PANTHER" id="PTHR10504:SF131">
    <property type="entry name" value="BPI2 DOMAIN-CONTAINING PROTEIN"/>
    <property type="match status" value="1"/>
</dbReference>
<dbReference type="Pfam" id="PF02886">
    <property type="entry name" value="LBP_BPI_CETP_C"/>
    <property type="match status" value="1"/>
</dbReference>
<evidence type="ECO:0000256" key="3">
    <source>
        <dbReference type="SAM" id="SignalP"/>
    </source>
</evidence>
<comment type="similarity">
    <text evidence="1">Belongs to the BPI/LBP/Plunc superfamily. BPI/LBP family.</text>
</comment>
<keyword evidence="2" id="KW-1015">Disulfide bond</keyword>
<feature type="signal peptide" evidence="3">
    <location>
        <begin position="1"/>
        <end position="16"/>
    </location>
</feature>
<gene>
    <name evidence="5" type="ORF">BSTOLATCC_MIC46612</name>
</gene>
<protein>
    <recommendedName>
        <fullName evidence="4">Lipid-binding serum glycoprotein C-terminal domain-containing protein</fullName>
    </recommendedName>
</protein>
<dbReference type="InterPro" id="IPR017943">
    <property type="entry name" value="Bactericidal_perm-incr_a/b_dom"/>
</dbReference>
<dbReference type="InterPro" id="IPR032942">
    <property type="entry name" value="BPI/LBP/Plunc"/>
</dbReference>
<dbReference type="SUPFAM" id="SSF55394">
    <property type="entry name" value="Bactericidal permeability-increasing protein, BPI"/>
    <property type="match status" value="2"/>
</dbReference>